<dbReference type="InterPro" id="IPR009003">
    <property type="entry name" value="Peptidase_S1_PA"/>
</dbReference>
<dbReference type="AlphaFoldDB" id="A0A1R3SZB2"/>
<dbReference type="SUPFAM" id="SSF50494">
    <property type="entry name" value="Trypsin-like serine proteases"/>
    <property type="match status" value="1"/>
</dbReference>
<dbReference type="Pfam" id="PF00089">
    <property type="entry name" value="Trypsin"/>
    <property type="match status" value="1"/>
</dbReference>
<evidence type="ECO:0000259" key="1">
    <source>
        <dbReference type="PROSITE" id="PS50240"/>
    </source>
</evidence>
<dbReference type="InterPro" id="IPR001254">
    <property type="entry name" value="Trypsin_dom"/>
</dbReference>
<name>A0A1R3SZB2_9BACT</name>
<dbReference type="PANTHER" id="PTHR36234:SF5">
    <property type="entry name" value="LYSYL ENDOPEPTIDASE"/>
    <property type="match status" value="1"/>
</dbReference>
<dbReference type="InterPro" id="IPR043504">
    <property type="entry name" value="Peptidase_S1_PA_chymotrypsin"/>
</dbReference>
<proteinExistence type="predicted"/>
<sequence length="756" mass="84114">MRSVPYSFQPILKSSLLFVFCFLFHTVSGQISYGGKPLPLHAGMGARSIEPATDLFVEMPSFDVTAALRQSQQDQTNLKSLEFAHKFYPFLRPDNSGIGFVTGKMKVWRVGIRSKGAYSLNILFSKFRLPPGAQLFVYNSDQSEILGSYTEKNNTELNMLPVQPVGGDELIVEYQEPLDAVFNGEIEVGEVNHDFLGIFFRATEMRDPQQDCHPNLICYPEDIQTGSGVVGLIINGTTYCTGSLVNNTAEDGTPYLLTATHCLNSNYNPSFLANRRYDIVAGSIVAFFNYNSPLCDIDIRGPLQMTMASADSVLISERHDISLLRLKEIPPAEYQPYYLGWNAGSSPSAPFHGLHHPNGGIKKVAIDEDRPRLGSFTLPNNYQAEPNSFWEVGAWDIGATEGGSSGSPLIDREKRVLGTLTGGASMCSSPRGPDSYASLFKFWDVQGSLDNPNPISHYLDPEESQVMQLGGFNPYSQQPFTKSHNFKPEDKAVSYLFQRIPLFATNNTFGYTEFAEQFYAGDGVELRGVFVSSPPVSSISSMNIRIKVYSGENGPERLLYEQPYNYSYRYFNNTDFPVSSRNMLHNIENYIRFNEPVSVSRTFYISYSDANGIPAGFSAFSAEARRVGSGIVSTAWMKNASGWVKSSENIENPINTTLLIAPYVIGNTSTSVEPEKEQFKLVVYHSSEVKRIFIESNYDLVEWEIFYSSGIKIHHETIDISISRGSYSSTHLPKGVYIVRVKTVDGTVSAKKVLVT</sequence>
<evidence type="ECO:0000313" key="3">
    <source>
        <dbReference type="Proteomes" id="UP000187464"/>
    </source>
</evidence>
<dbReference type="STRING" id="1642647.PSM36_2730"/>
<dbReference type="Gene3D" id="2.40.10.10">
    <property type="entry name" value="Trypsin-like serine proteases"/>
    <property type="match status" value="2"/>
</dbReference>
<reference evidence="2 3" key="1">
    <citation type="submission" date="2016-08" db="EMBL/GenBank/DDBJ databases">
        <authorList>
            <person name="Seilhamer J.J."/>
        </authorList>
    </citation>
    <scope>NUCLEOTIDE SEQUENCE [LARGE SCALE GENOMIC DNA]</scope>
    <source>
        <strain evidence="2">M3/6</strain>
    </source>
</reference>
<accession>A0A1R3SZB2</accession>
<dbReference type="GO" id="GO:0006508">
    <property type="term" value="P:proteolysis"/>
    <property type="evidence" value="ECO:0007669"/>
    <property type="project" value="InterPro"/>
</dbReference>
<keyword evidence="3" id="KW-1185">Reference proteome</keyword>
<dbReference type="PROSITE" id="PS50240">
    <property type="entry name" value="TRYPSIN_DOM"/>
    <property type="match status" value="1"/>
</dbReference>
<gene>
    <name evidence="2" type="ORF">PSM36_2730</name>
</gene>
<evidence type="ECO:0000313" key="2">
    <source>
        <dbReference type="EMBL" id="SCD21526.1"/>
    </source>
</evidence>
<dbReference type="KEGG" id="psac:PSM36_2730"/>
<dbReference type="RefSeq" id="WP_076931351.1">
    <property type="nucleotide sequence ID" value="NZ_LT605205.1"/>
</dbReference>
<dbReference type="Proteomes" id="UP000187464">
    <property type="component" value="Chromosome I"/>
</dbReference>
<dbReference type="InterPro" id="IPR018114">
    <property type="entry name" value="TRYPSIN_HIS"/>
</dbReference>
<organism evidence="2 3">
    <name type="scientific">Proteiniphilum saccharofermentans</name>
    <dbReference type="NCBI Taxonomy" id="1642647"/>
    <lineage>
        <taxon>Bacteria</taxon>
        <taxon>Pseudomonadati</taxon>
        <taxon>Bacteroidota</taxon>
        <taxon>Bacteroidia</taxon>
        <taxon>Bacteroidales</taxon>
        <taxon>Dysgonomonadaceae</taxon>
        <taxon>Proteiniphilum</taxon>
    </lineage>
</organism>
<dbReference type="GO" id="GO:0004252">
    <property type="term" value="F:serine-type endopeptidase activity"/>
    <property type="evidence" value="ECO:0007669"/>
    <property type="project" value="InterPro"/>
</dbReference>
<feature type="domain" description="Peptidase S1" evidence="1">
    <location>
        <begin position="164"/>
        <end position="467"/>
    </location>
</feature>
<protein>
    <submittedName>
        <fullName evidence="2">Putative membrane protein</fullName>
    </submittedName>
</protein>
<dbReference type="PANTHER" id="PTHR36234">
    <property type="entry name" value="LYSYL ENDOPEPTIDASE"/>
    <property type="match status" value="1"/>
</dbReference>
<dbReference type="EMBL" id="LT605205">
    <property type="protein sequence ID" value="SCD21526.1"/>
    <property type="molecule type" value="Genomic_DNA"/>
</dbReference>
<dbReference type="PROSITE" id="PS00134">
    <property type="entry name" value="TRYPSIN_HIS"/>
    <property type="match status" value="1"/>
</dbReference>